<keyword evidence="1" id="KW-0802">TPR repeat</keyword>
<dbReference type="HOGENOM" id="CLU_126042_0_0_5"/>
<proteinExistence type="predicted"/>
<dbReference type="PROSITE" id="PS50005">
    <property type="entry name" value="TPR"/>
    <property type="match status" value="1"/>
</dbReference>
<dbReference type="Proteomes" id="UP000006230">
    <property type="component" value="Unassembled WGS sequence"/>
</dbReference>
<dbReference type="GeneID" id="92502073"/>
<feature type="repeat" description="TPR" evidence="1">
    <location>
        <begin position="108"/>
        <end position="141"/>
    </location>
</feature>
<dbReference type="InterPro" id="IPR019734">
    <property type="entry name" value="TPR_rpt"/>
</dbReference>
<dbReference type="SUPFAM" id="SSF48452">
    <property type="entry name" value="TPR-like"/>
    <property type="match status" value="1"/>
</dbReference>
<dbReference type="PROSITE" id="PS51257">
    <property type="entry name" value="PROKAR_LIPOPROTEIN"/>
    <property type="match status" value="1"/>
</dbReference>
<reference evidence="2 3" key="1">
    <citation type="journal article" date="2010" name="J. Bacteriol.">
        <title>Genome sequences of Pelagibaca bermudensis HTCC2601T and Maritimibacter alkaliphilus HTCC2654T, the type strains of two marine Roseobacter genera.</title>
        <authorList>
            <person name="Thrash J.C."/>
            <person name="Cho J.C."/>
            <person name="Ferriera S."/>
            <person name="Johnson J."/>
            <person name="Vergin K.L."/>
            <person name="Giovannoni S.J."/>
        </authorList>
    </citation>
    <scope>NUCLEOTIDE SEQUENCE [LARGE SCALE GENOMIC DNA]</scope>
    <source>
        <strain evidence="3">DSM 26914 / JCM 13377 / KCTC 12554 / HTCC2601</strain>
    </source>
</reference>
<dbReference type="eggNOG" id="COG0457">
    <property type="taxonomic scope" value="Bacteria"/>
</dbReference>
<comment type="caution">
    <text evidence="2">The sequence shown here is derived from an EMBL/GenBank/DDBJ whole genome shotgun (WGS) entry which is preliminary data.</text>
</comment>
<dbReference type="InterPro" id="IPR011990">
    <property type="entry name" value="TPR-like_helical_dom_sf"/>
</dbReference>
<accession>Q0FN92</accession>
<dbReference type="Pfam" id="PF13432">
    <property type="entry name" value="TPR_16"/>
    <property type="match status" value="1"/>
</dbReference>
<dbReference type="STRING" id="314265.R2601_09073"/>
<gene>
    <name evidence="2" type="ORF">R2601_09073</name>
</gene>
<evidence type="ECO:0000313" key="3">
    <source>
        <dbReference type="Proteomes" id="UP000006230"/>
    </source>
</evidence>
<evidence type="ECO:0000313" key="2">
    <source>
        <dbReference type="EMBL" id="EAU45688.1"/>
    </source>
</evidence>
<dbReference type="EMBL" id="AATQ01000023">
    <property type="protein sequence ID" value="EAU45688.1"/>
    <property type="molecule type" value="Genomic_DNA"/>
</dbReference>
<evidence type="ECO:0000256" key="1">
    <source>
        <dbReference type="PROSITE-ProRule" id="PRU00339"/>
    </source>
</evidence>
<protein>
    <submittedName>
        <fullName evidence="2">TPR domain protein</fullName>
    </submittedName>
</protein>
<dbReference type="RefSeq" id="WP_007792452.1">
    <property type="nucleotide sequence ID" value="NZ_DS022276.1"/>
</dbReference>
<dbReference type="PROSITE" id="PS50293">
    <property type="entry name" value="TPR_REGION"/>
    <property type="match status" value="1"/>
</dbReference>
<dbReference type="OrthoDB" id="495305at2"/>
<sequence>MRQGLIACLTFLMLAACSSGGRVIPEDQIYAPALDPGGEAVDGLIVGHRLMEAGQYELALEAFTRAAATHGLTGEVLTSLGTANLGLGRLNQSETLLRQAVEEEPDWAEAWNNLGVVLMERGETAEASEVFRRAYALDNGESDAIRDNLRLALAKMETASYGEPRQEDYKLVRRGSGSYLIRSID</sequence>
<organism evidence="2 3">
    <name type="scientific">Salipiger bermudensis (strain DSM 26914 / JCM 13377 / KCTC 12554 / HTCC2601)</name>
    <name type="common">Pelagibaca bermudensis</name>
    <dbReference type="NCBI Taxonomy" id="314265"/>
    <lineage>
        <taxon>Bacteria</taxon>
        <taxon>Pseudomonadati</taxon>
        <taxon>Pseudomonadota</taxon>
        <taxon>Alphaproteobacteria</taxon>
        <taxon>Rhodobacterales</taxon>
        <taxon>Roseobacteraceae</taxon>
        <taxon>Salipiger</taxon>
    </lineage>
</organism>
<dbReference type="AlphaFoldDB" id="Q0FN92"/>
<name>Q0FN92_SALBH</name>
<dbReference type="Gene3D" id="1.25.40.10">
    <property type="entry name" value="Tetratricopeptide repeat domain"/>
    <property type="match status" value="1"/>
</dbReference>
<keyword evidence="3" id="KW-1185">Reference proteome</keyword>
<dbReference type="SMART" id="SM00028">
    <property type="entry name" value="TPR"/>
    <property type="match status" value="2"/>
</dbReference>